<keyword evidence="1" id="KW-1185">Reference proteome</keyword>
<evidence type="ECO:0000313" key="1">
    <source>
        <dbReference type="Proteomes" id="UP000036681"/>
    </source>
</evidence>
<sequence length="87" mass="9856">MPCSVAHREEVVDPRKVAKLGNLDFIAKEKRGEMLKEIETMKSSHEMEGSKDPSISAGRHVVIDEKRCKLYETNDEPTLDDELDDAI</sequence>
<dbReference type="Proteomes" id="UP000036681">
    <property type="component" value="Unplaced"/>
</dbReference>
<evidence type="ECO:0000313" key="2">
    <source>
        <dbReference type="WBParaSite" id="ALUE_0001613101-mRNA-1"/>
    </source>
</evidence>
<name>A0A0M3IDL9_ASCLU</name>
<organism evidence="1 2">
    <name type="scientific">Ascaris lumbricoides</name>
    <name type="common">Giant roundworm</name>
    <dbReference type="NCBI Taxonomy" id="6252"/>
    <lineage>
        <taxon>Eukaryota</taxon>
        <taxon>Metazoa</taxon>
        <taxon>Ecdysozoa</taxon>
        <taxon>Nematoda</taxon>
        <taxon>Chromadorea</taxon>
        <taxon>Rhabditida</taxon>
        <taxon>Spirurina</taxon>
        <taxon>Ascaridomorpha</taxon>
        <taxon>Ascaridoidea</taxon>
        <taxon>Ascarididae</taxon>
        <taxon>Ascaris</taxon>
    </lineage>
</organism>
<proteinExistence type="predicted"/>
<reference evidence="2" key="1">
    <citation type="submission" date="2017-02" db="UniProtKB">
        <authorList>
            <consortium name="WormBaseParasite"/>
        </authorList>
    </citation>
    <scope>IDENTIFICATION</scope>
</reference>
<protein>
    <submittedName>
        <fullName evidence="2">Uncharacterized protein</fullName>
    </submittedName>
</protein>
<accession>A0A0M3IDL9</accession>
<dbReference type="WBParaSite" id="ALUE_0001613101-mRNA-1">
    <property type="protein sequence ID" value="ALUE_0001613101-mRNA-1"/>
    <property type="gene ID" value="ALUE_0001613101"/>
</dbReference>
<dbReference type="AlphaFoldDB" id="A0A0M3IDL9"/>